<keyword evidence="9" id="KW-0675">Receptor</keyword>
<feature type="transmembrane region" description="Helical" evidence="6">
    <location>
        <begin position="498"/>
        <end position="520"/>
    </location>
</feature>
<evidence type="ECO:0000313" key="9">
    <source>
        <dbReference type="EMBL" id="KAK4403780.1"/>
    </source>
</evidence>
<keyword evidence="5 6" id="KW-0472">Membrane</keyword>
<dbReference type="Pfam" id="PF08263">
    <property type="entry name" value="LRRNT_2"/>
    <property type="match status" value="1"/>
</dbReference>
<dbReference type="Pfam" id="PF00560">
    <property type="entry name" value="LRR_1"/>
    <property type="match status" value="4"/>
</dbReference>
<dbReference type="Pfam" id="PF13855">
    <property type="entry name" value="LRR_8"/>
    <property type="match status" value="2"/>
</dbReference>
<name>A0AAE1X1Y0_9LAMI</name>
<dbReference type="GO" id="GO:0051707">
    <property type="term" value="P:response to other organism"/>
    <property type="evidence" value="ECO:0007669"/>
    <property type="project" value="UniProtKB-ARBA"/>
</dbReference>
<evidence type="ECO:0000256" key="4">
    <source>
        <dbReference type="ARBA" id="ARBA00022989"/>
    </source>
</evidence>
<reference evidence="9" key="2">
    <citation type="journal article" date="2024" name="Plant">
        <title>Genomic evolution and insights into agronomic trait innovations of Sesamum species.</title>
        <authorList>
            <person name="Miao H."/>
            <person name="Wang L."/>
            <person name="Qu L."/>
            <person name="Liu H."/>
            <person name="Sun Y."/>
            <person name="Le M."/>
            <person name="Wang Q."/>
            <person name="Wei S."/>
            <person name="Zheng Y."/>
            <person name="Lin W."/>
            <person name="Duan Y."/>
            <person name="Cao H."/>
            <person name="Xiong S."/>
            <person name="Wang X."/>
            <person name="Wei L."/>
            <person name="Li C."/>
            <person name="Ma Q."/>
            <person name="Ju M."/>
            <person name="Zhao R."/>
            <person name="Li G."/>
            <person name="Mu C."/>
            <person name="Tian Q."/>
            <person name="Mei H."/>
            <person name="Zhang T."/>
            <person name="Gao T."/>
            <person name="Zhang H."/>
        </authorList>
    </citation>
    <scope>NUCLEOTIDE SEQUENCE</scope>
    <source>
        <strain evidence="9">K16</strain>
    </source>
</reference>
<dbReference type="PANTHER" id="PTHR48004:SF103">
    <property type="entry name" value="OS01G0515300 PROTEIN"/>
    <property type="match status" value="1"/>
</dbReference>
<dbReference type="InterPro" id="IPR052941">
    <property type="entry name" value="StomDev_PlantInt_Reg"/>
</dbReference>
<feature type="signal peptide" evidence="7">
    <location>
        <begin position="1"/>
        <end position="37"/>
    </location>
</feature>
<keyword evidence="10" id="KW-1185">Reference proteome</keyword>
<dbReference type="SMART" id="SM00369">
    <property type="entry name" value="LRR_TYP"/>
    <property type="match status" value="5"/>
</dbReference>
<reference evidence="9" key="1">
    <citation type="submission" date="2020-06" db="EMBL/GenBank/DDBJ databases">
        <authorList>
            <person name="Li T."/>
            <person name="Hu X."/>
            <person name="Zhang T."/>
            <person name="Song X."/>
            <person name="Zhang H."/>
            <person name="Dai N."/>
            <person name="Sheng W."/>
            <person name="Hou X."/>
            <person name="Wei L."/>
        </authorList>
    </citation>
    <scope>NUCLEOTIDE SEQUENCE</scope>
    <source>
        <strain evidence="9">K16</strain>
        <tissue evidence="9">Leaf</tissue>
    </source>
</reference>
<dbReference type="FunFam" id="3.80.10.10:FF:000383">
    <property type="entry name" value="Leucine-rich repeat receptor protein kinase EMS1"/>
    <property type="match status" value="1"/>
</dbReference>
<dbReference type="Gene3D" id="3.80.10.10">
    <property type="entry name" value="Ribonuclease Inhibitor"/>
    <property type="match status" value="3"/>
</dbReference>
<dbReference type="InterPro" id="IPR013210">
    <property type="entry name" value="LRR_N_plant-typ"/>
</dbReference>
<keyword evidence="4 6" id="KW-1133">Transmembrane helix</keyword>
<feature type="domain" description="Leucine-rich repeat-containing N-terminal plant-type" evidence="8">
    <location>
        <begin position="46"/>
        <end position="72"/>
    </location>
</feature>
<gene>
    <name evidence="9" type="ORF">Sango_0746600</name>
</gene>
<dbReference type="AlphaFoldDB" id="A0AAE1X1Y0"/>
<dbReference type="SUPFAM" id="SSF52058">
    <property type="entry name" value="L domain-like"/>
    <property type="match status" value="2"/>
</dbReference>
<dbReference type="PROSITE" id="PS51450">
    <property type="entry name" value="LRR"/>
    <property type="match status" value="1"/>
</dbReference>
<evidence type="ECO:0000256" key="3">
    <source>
        <dbReference type="ARBA" id="ARBA00022737"/>
    </source>
</evidence>
<organism evidence="9 10">
    <name type="scientific">Sesamum angolense</name>
    <dbReference type="NCBI Taxonomy" id="2727404"/>
    <lineage>
        <taxon>Eukaryota</taxon>
        <taxon>Viridiplantae</taxon>
        <taxon>Streptophyta</taxon>
        <taxon>Embryophyta</taxon>
        <taxon>Tracheophyta</taxon>
        <taxon>Spermatophyta</taxon>
        <taxon>Magnoliopsida</taxon>
        <taxon>eudicotyledons</taxon>
        <taxon>Gunneridae</taxon>
        <taxon>Pentapetalae</taxon>
        <taxon>asterids</taxon>
        <taxon>lamiids</taxon>
        <taxon>Lamiales</taxon>
        <taxon>Pedaliaceae</taxon>
        <taxon>Sesamum</taxon>
    </lineage>
</organism>
<evidence type="ECO:0000259" key="8">
    <source>
        <dbReference type="Pfam" id="PF08263"/>
    </source>
</evidence>
<dbReference type="Proteomes" id="UP001289374">
    <property type="component" value="Unassembled WGS sequence"/>
</dbReference>
<dbReference type="InterPro" id="IPR001611">
    <property type="entry name" value="Leu-rich_rpt"/>
</dbReference>
<comment type="caution">
    <text evidence="9">The sequence shown here is derived from an EMBL/GenBank/DDBJ whole genome shotgun (WGS) entry which is preliminary data.</text>
</comment>
<evidence type="ECO:0000256" key="6">
    <source>
        <dbReference type="SAM" id="Phobius"/>
    </source>
</evidence>
<keyword evidence="3" id="KW-0677">Repeat</keyword>
<evidence type="ECO:0000256" key="5">
    <source>
        <dbReference type="ARBA" id="ARBA00023136"/>
    </source>
</evidence>
<keyword evidence="2 6" id="KW-0812">Transmembrane</keyword>
<evidence type="ECO:0000256" key="7">
    <source>
        <dbReference type="SAM" id="SignalP"/>
    </source>
</evidence>
<dbReference type="InterPro" id="IPR032675">
    <property type="entry name" value="LRR_dom_sf"/>
</dbReference>
<evidence type="ECO:0000313" key="10">
    <source>
        <dbReference type="Proteomes" id="UP001289374"/>
    </source>
</evidence>
<keyword evidence="7" id="KW-0732">Signal</keyword>
<dbReference type="PRINTS" id="PR00019">
    <property type="entry name" value="LEURICHRPT"/>
</dbReference>
<dbReference type="EMBL" id="JACGWL010000004">
    <property type="protein sequence ID" value="KAK4403780.1"/>
    <property type="molecule type" value="Genomic_DNA"/>
</dbReference>
<evidence type="ECO:0000256" key="2">
    <source>
        <dbReference type="ARBA" id="ARBA00022692"/>
    </source>
</evidence>
<evidence type="ECO:0000256" key="1">
    <source>
        <dbReference type="ARBA" id="ARBA00022614"/>
    </source>
</evidence>
<proteinExistence type="predicted"/>
<feature type="chain" id="PRO_5042138402" evidence="7">
    <location>
        <begin position="38"/>
        <end position="535"/>
    </location>
</feature>
<dbReference type="GO" id="GO:0006952">
    <property type="term" value="P:defense response"/>
    <property type="evidence" value="ECO:0007669"/>
    <property type="project" value="UniProtKB-ARBA"/>
</dbReference>
<dbReference type="PANTHER" id="PTHR48004">
    <property type="entry name" value="OS01G0149700 PROTEIN"/>
    <property type="match status" value="1"/>
</dbReference>
<protein>
    <submittedName>
        <fullName evidence="9">Receptor-like protein CLAVATA2</fullName>
    </submittedName>
</protein>
<sequence length="535" mass="58305">MKLKPTKFRNLLQLPPPPCSFLLLFSVLLLLDYGVGGDEVGVGLLPADRAALLEFKSHLQDPFHSLATWDVATAGNWTGLAFSTLTGRLTTLNLTALNFYNMFGGPFPQPLVMLNQLTELDLSHNAFAGEIPVWVGNFSLKLEKLNLGFNAFRVWDFPRLVFSEKLVVLDLSFNGLSELKNLQALFLSHNLLTGEIPERIGNLTYLQVIDLSHNKLSGSVPLDIVGCFQLLALKLNNNNLSGCKSLEVVDLSFNNLSGSLNDAVAKWSKLKFLSLSHNNFNGALPSWLFSFEAIQTMDLSGNKFSGNIPDGNFNISSNFNHGFSGGADLGQPSISVTDPDVQVSVTIANKTELIFNYNLSTIVGIDISDNSLQGEIPAGLFALQGLQYLNLSYNFLDGQIPVGLGKMWSLKVLDLSHNSFSGPIQENISSLGNLTLLNLSYNCLSGIIPTRQGYWKFPGAFAGNPNLCLESSNDGCKGQGLPAVPGRSFTYENENGVISIWIFCVSAFVSFYAGVVALCCSAQTRNYILQTKRTS</sequence>
<dbReference type="InterPro" id="IPR003591">
    <property type="entry name" value="Leu-rich_rpt_typical-subtyp"/>
</dbReference>
<keyword evidence="1" id="KW-0433">Leucine-rich repeat</keyword>
<accession>A0AAE1X1Y0</accession>